<dbReference type="InterPro" id="IPR007555">
    <property type="entry name" value="DUF499"/>
</dbReference>
<evidence type="ECO:0000256" key="1">
    <source>
        <dbReference type="SAM" id="MobiDB-lite"/>
    </source>
</evidence>
<reference evidence="3" key="1">
    <citation type="journal article" date="2019" name="Int. J. Syst. Evol. Microbiol.">
        <title>The Global Catalogue of Microorganisms (GCM) 10K type strain sequencing project: providing services to taxonomists for standard genome sequencing and annotation.</title>
        <authorList>
            <consortium name="The Broad Institute Genomics Platform"/>
            <consortium name="The Broad Institute Genome Sequencing Center for Infectious Disease"/>
            <person name="Wu L."/>
            <person name="Ma J."/>
        </authorList>
    </citation>
    <scope>NUCLEOTIDE SEQUENCE [LARGE SCALE GENOMIC DNA]</scope>
    <source>
        <strain evidence="3">JCM 4416</strain>
    </source>
</reference>
<feature type="region of interest" description="Disordered" evidence="1">
    <location>
        <begin position="875"/>
        <end position="911"/>
    </location>
</feature>
<accession>A0ABQ2TMJ9</accession>
<organism evidence="2 3">
    <name type="scientific">Streptomyces pseudogriseolus</name>
    <name type="common">Streptomyces gancidicus</name>
    <name type="synonym">Streptomyces rubiginosus</name>
    <dbReference type="NCBI Taxonomy" id="36817"/>
    <lineage>
        <taxon>Bacteria</taxon>
        <taxon>Bacillati</taxon>
        <taxon>Actinomycetota</taxon>
        <taxon>Actinomycetes</taxon>
        <taxon>Kitasatosporales</taxon>
        <taxon>Streptomycetaceae</taxon>
        <taxon>Streptomyces</taxon>
        <taxon>Streptomyces pseudogriseolus group</taxon>
    </lineage>
</organism>
<proteinExistence type="predicted"/>
<dbReference type="Proteomes" id="UP000597853">
    <property type="component" value="Unassembled WGS sequence"/>
</dbReference>
<feature type="compositionally biased region" description="Low complexity" evidence="1">
    <location>
        <begin position="899"/>
        <end position="911"/>
    </location>
</feature>
<sequence length="993" mass="108585">MSTGTAAHWADLLTLRPEVTDSDGSVGELQMSLHKAVYQTVDVPYRKVDYYSDITQPTPNLVGFFGRIARRLGTDADRAALFHLDQGMGGGKSHALVGLYHMAHSPQEFFATELGRKVRAEAEQGGADVDLAGTRTVVLTADYFSPGRTSETFGPATNLFERFLWSLTGGDMDRYQRYVDGGPNKDTLQQALTDVGRPVLILLDELMDYVLQLAEPANIASMPGEQAFLNALMDVCDDVPRVALVLVMIRSELDERGYPPQAEAFRSYVSERLVRNGPDGRVAVNSSHDFAAIIQRRLFESTDVSAAAAQTAQQYAAAHQGSWRDKVLDKLGPGRGAAGFAERVAVSYPFHPELMRLVREEWSRVQNFQRVRSTVAIFARTALHWVTEHQSGRWAPALIGVGDIPLTTALEQLLSSGLFMNNDRAVQGYRSVATTDITSSDGSAGRAVAIDRRLHADGVTAGQQHATVRMATALFCYSMVARPRAGRGATKAELLASILEPTPAPGTPYTDAEEVFNALTGEDGLGALEITQPANAPGRYYLSIKQTLRMYYTACHALVDQQACEKLLWDKAQKLAHKGTFDEIHFIDAPAATGTIDLARTFEGVDSATTRLVVLDPRRWTLLNGKDTRSRAEITALFGLGPDALRVDNAASCTVACVNTQRRDMARKRAKEVLAWRNVLKQIDPEEADEHREATARTTEAEDKLKKDIEKAFQHYAYLMRAADGLHVEFKRFDGDGTSSLRGDQVWSALVEAGRATTIGGLSAEYLATLLDTFERTLTPREVVQFFYKNPSFPLVPATDDIRQAVFALLHDGWELADSDGNPLTIASAGQISINSISQSLRRAVEAPEAVSAAAATRSTTTAVLPQQRRVSADWQGDALPVDSDDQQYRSTAGQAGRTDAASTSDDAPSTASQPVVFKRYIVELTNRSITAPDARSQAWELLKELSKVIDADADHQLLTLNVTLVTTEGAQGAIRQKAEQAGARFRIEDDDF</sequence>
<keyword evidence="3" id="KW-1185">Reference proteome</keyword>
<evidence type="ECO:0000313" key="2">
    <source>
        <dbReference type="EMBL" id="GGS75285.1"/>
    </source>
</evidence>
<name>A0ABQ2TMJ9_STREZ</name>
<dbReference type="Pfam" id="PF04465">
    <property type="entry name" value="DUF499"/>
    <property type="match status" value="1"/>
</dbReference>
<dbReference type="EMBL" id="BMTX01000034">
    <property type="protein sequence ID" value="GGS75285.1"/>
    <property type="molecule type" value="Genomic_DNA"/>
</dbReference>
<comment type="caution">
    <text evidence="2">The sequence shown here is derived from an EMBL/GenBank/DDBJ whole genome shotgun (WGS) entry which is preliminary data.</text>
</comment>
<evidence type="ECO:0008006" key="4">
    <source>
        <dbReference type="Google" id="ProtNLM"/>
    </source>
</evidence>
<protein>
    <recommendedName>
        <fullName evidence="4">AAA family ATPase</fullName>
    </recommendedName>
</protein>
<gene>
    <name evidence="2" type="ORF">GCM10010285_62290</name>
</gene>
<evidence type="ECO:0000313" key="3">
    <source>
        <dbReference type="Proteomes" id="UP000597853"/>
    </source>
</evidence>